<dbReference type="GO" id="GO:0043022">
    <property type="term" value="F:ribosome binding"/>
    <property type="evidence" value="ECO:0007669"/>
    <property type="project" value="InterPro"/>
</dbReference>
<evidence type="ECO:0000256" key="1">
    <source>
        <dbReference type="ARBA" id="ARBA00022490"/>
    </source>
</evidence>
<evidence type="ECO:0000313" key="9">
    <source>
        <dbReference type="Proteomes" id="UP000326641"/>
    </source>
</evidence>
<keyword evidence="2 5" id="KW-0690">Ribosome biogenesis</keyword>
<feature type="domain" description="Ribosome maturation factor RimM PRC barrel" evidence="7">
    <location>
        <begin position="108"/>
        <end position="175"/>
    </location>
</feature>
<dbReference type="Proteomes" id="UP000326641">
    <property type="component" value="Unassembled WGS sequence"/>
</dbReference>
<sequence>MAGQQTDRQSVGRRVCVGAIAGARGLNGDVWVKSFTAAPEDVAAYGPVSDAAGSRRFTLNVVGHGSGGVIARIDGIADRTAAEAVKGIELFVDRAALPAPAEDEFYFADLIGLTAERADEPDEAVRLIGRVEAVHDFGAGAVLEVVLAQGGVAMVPFTREAVPVVDLARGRLLIAPLPGLLAPAVNGESGDA</sequence>
<accession>A0A564WF36</accession>
<evidence type="ECO:0000256" key="4">
    <source>
        <dbReference type="ARBA" id="ARBA00023186"/>
    </source>
</evidence>
<dbReference type="Gene3D" id="2.40.30.60">
    <property type="entry name" value="RimM"/>
    <property type="match status" value="1"/>
</dbReference>
<dbReference type="InterPro" id="IPR056792">
    <property type="entry name" value="PRC_RimM"/>
</dbReference>
<dbReference type="InterPro" id="IPR011033">
    <property type="entry name" value="PRC_barrel-like_sf"/>
</dbReference>
<keyword evidence="4 5" id="KW-0143">Chaperone</keyword>
<reference evidence="8" key="1">
    <citation type="submission" date="2018-11" db="EMBL/GenBank/DDBJ databases">
        <authorList>
            <person name="Onetto C."/>
        </authorList>
    </citation>
    <scope>NUCLEOTIDE SEQUENCE [LARGE SCALE GENOMIC DNA]</scope>
</reference>
<evidence type="ECO:0000259" key="6">
    <source>
        <dbReference type="Pfam" id="PF01782"/>
    </source>
</evidence>
<comment type="subunit">
    <text evidence="5">Binds ribosomal protein uS19.</text>
</comment>
<dbReference type="EMBL" id="UXAT02000012">
    <property type="protein sequence ID" value="VUX46173.1"/>
    <property type="molecule type" value="Genomic_DNA"/>
</dbReference>
<dbReference type="GO" id="GO:0005737">
    <property type="term" value="C:cytoplasm"/>
    <property type="evidence" value="ECO:0007669"/>
    <property type="project" value="UniProtKB-SubCell"/>
</dbReference>
<organism evidence="8 9">
    <name type="scientific">Candidatus Defluviicoccus seviourii</name>
    <dbReference type="NCBI Taxonomy" id="2565273"/>
    <lineage>
        <taxon>Bacteria</taxon>
        <taxon>Pseudomonadati</taxon>
        <taxon>Pseudomonadota</taxon>
        <taxon>Alphaproteobacteria</taxon>
        <taxon>Rhodospirillales</taxon>
        <taxon>Rhodospirillaceae</taxon>
        <taxon>Defluviicoccus</taxon>
    </lineage>
</organism>
<comment type="caution">
    <text evidence="8">The sequence shown here is derived from an EMBL/GenBank/DDBJ whole genome shotgun (WGS) entry which is preliminary data.</text>
</comment>
<evidence type="ECO:0000256" key="2">
    <source>
        <dbReference type="ARBA" id="ARBA00022517"/>
    </source>
</evidence>
<dbReference type="InterPro" id="IPR009000">
    <property type="entry name" value="Transl_B-barrel_sf"/>
</dbReference>
<dbReference type="AlphaFoldDB" id="A0A564WF36"/>
<dbReference type="SUPFAM" id="SSF50346">
    <property type="entry name" value="PRC-barrel domain"/>
    <property type="match status" value="1"/>
</dbReference>
<dbReference type="GO" id="GO:0042274">
    <property type="term" value="P:ribosomal small subunit biogenesis"/>
    <property type="evidence" value="ECO:0007669"/>
    <property type="project" value="UniProtKB-UniRule"/>
</dbReference>
<comment type="domain">
    <text evidence="5">The PRC barrel domain binds ribosomal protein uS19.</text>
</comment>
<dbReference type="PANTHER" id="PTHR33692">
    <property type="entry name" value="RIBOSOME MATURATION FACTOR RIMM"/>
    <property type="match status" value="1"/>
</dbReference>
<dbReference type="Pfam" id="PF01782">
    <property type="entry name" value="RimM"/>
    <property type="match status" value="1"/>
</dbReference>
<dbReference type="InterPro" id="IPR011961">
    <property type="entry name" value="RimM"/>
</dbReference>
<evidence type="ECO:0000256" key="3">
    <source>
        <dbReference type="ARBA" id="ARBA00022552"/>
    </source>
</evidence>
<evidence type="ECO:0000256" key="5">
    <source>
        <dbReference type="HAMAP-Rule" id="MF_00014"/>
    </source>
</evidence>
<proteinExistence type="inferred from homology"/>
<comment type="subcellular location">
    <subcellularLocation>
        <location evidence="5">Cytoplasm</location>
    </subcellularLocation>
</comment>
<gene>
    <name evidence="5 8" type="primary">rimM</name>
    <name evidence="8" type="ORF">DF3PA_20073</name>
</gene>
<feature type="domain" description="RimM N-terminal" evidence="6">
    <location>
        <begin position="16"/>
        <end position="95"/>
    </location>
</feature>
<comment type="similarity">
    <text evidence="5">Belongs to the RimM family.</text>
</comment>
<comment type="function">
    <text evidence="5">An accessory protein needed during the final step in the assembly of 30S ribosomal subunit, possibly for assembly of the head region. Essential for efficient processing of 16S rRNA. May be needed both before and after RbfA during the maturation of 16S rRNA. It has affinity for free ribosomal 30S subunits but not for 70S ribosomes.</text>
</comment>
<dbReference type="SUPFAM" id="SSF50447">
    <property type="entry name" value="Translation proteins"/>
    <property type="match status" value="1"/>
</dbReference>
<dbReference type="Gene3D" id="2.30.30.240">
    <property type="entry name" value="PRC-barrel domain"/>
    <property type="match status" value="1"/>
</dbReference>
<dbReference type="Pfam" id="PF24986">
    <property type="entry name" value="PRC_RimM"/>
    <property type="match status" value="1"/>
</dbReference>
<keyword evidence="3 5" id="KW-0698">rRNA processing</keyword>
<keyword evidence="9" id="KW-1185">Reference proteome</keyword>
<dbReference type="GO" id="GO:0005840">
    <property type="term" value="C:ribosome"/>
    <property type="evidence" value="ECO:0007669"/>
    <property type="project" value="InterPro"/>
</dbReference>
<keyword evidence="1 5" id="KW-0963">Cytoplasm</keyword>
<dbReference type="InterPro" id="IPR002676">
    <property type="entry name" value="RimM_N"/>
</dbReference>
<name>A0A564WF36_9PROT</name>
<dbReference type="PANTHER" id="PTHR33692:SF1">
    <property type="entry name" value="RIBOSOME MATURATION FACTOR RIMM"/>
    <property type="match status" value="1"/>
</dbReference>
<dbReference type="NCBIfam" id="TIGR02273">
    <property type="entry name" value="16S_RimM"/>
    <property type="match status" value="1"/>
</dbReference>
<protein>
    <recommendedName>
        <fullName evidence="5">Ribosome maturation factor RimM</fullName>
    </recommendedName>
</protein>
<evidence type="ECO:0000313" key="8">
    <source>
        <dbReference type="EMBL" id="VUX46173.1"/>
    </source>
</evidence>
<evidence type="ECO:0000259" key="7">
    <source>
        <dbReference type="Pfam" id="PF24986"/>
    </source>
</evidence>
<dbReference type="GO" id="GO:0006364">
    <property type="term" value="P:rRNA processing"/>
    <property type="evidence" value="ECO:0007669"/>
    <property type="project" value="UniProtKB-UniRule"/>
</dbReference>
<dbReference type="HAMAP" id="MF_00014">
    <property type="entry name" value="Ribosome_mat_RimM"/>
    <property type="match status" value="1"/>
</dbReference>
<dbReference type="InterPro" id="IPR036976">
    <property type="entry name" value="RimM_N_sf"/>
</dbReference>